<accession>A0ABP8X6X3</accession>
<organism evidence="2 3">
    <name type="scientific">Nocardioides conyzicola</name>
    <dbReference type="NCBI Taxonomy" id="1651781"/>
    <lineage>
        <taxon>Bacteria</taxon>
        <taxon>Bacillati</taxon>
        <taxon>Actinomycetota</taxon>
        <taxon>Actinomycetes</taxon>
        <taxon>Propionibacteriales</taxon>
        <taxon>Nocardioidaceae</taxon>
        <taxon>Nocardioides</taxon>
    </lineage>
</organism>
<name>A0ABP8X6X3_9ACTN</name>
<dbReference type="RefSeq" id="WP_345520960.1">
    <property type="nucleotide sequence ID" value="NZ_BAABKM010000002.1"/>
</dbReference>
<keyword evidence="3" id="KW-1185">Reference proteome</keyword>
<sequence>MIDTTYVAFAYAVLTIAALASAVAVAAIVVAVRDLRGTGTPVVLSVAGPSDRTFSRAA</sequence>
<dbReference type="EMBL" id="BAABKM010000002">
    <property type="protein sequence ID" value="GAA4701704.1"/>
    <property type="molecule type" value="Genomic_DNA"/>
</dbReference>
<keyword evidence="1" id="KW-1133">Transmembrane helix</keyword>
<keyword evidence="1" id="KW-0472">Membrane</keyword>
<evidence type="ECO:0000313" key="3">
    <source>
        <dbReference type="Proteomes" id="UP001499974"/>
    </source>
</evidence>
<feature type="transmembrane region" description="Helical" evidence="1">
    <location>
        <begin position="6"/>
        <end position="32"/>
    </location>
</feature>
<gene>
    <name evidence="2" type="ORF">GCM10023349_18510</name>
</gene>
<keyword evidence="1" id="KW-0812">Transmembrane</keyword>
<reference evidence="3" key="1">
    <citation type="journal article" date="2019" name="Int. J. Syst. Evol. Microbiol.">
        <title>The Global Catalogue of Microorganisms (GCM) 10K type strain sequencing project: providing services to taxonomists for standard genome sequencing and annotation.</title>
        <authorList>
            <consortium name="The Broad Institute Genomics Platform"/>
            <consortium name="The Broad Institute Genome Sequencing Center for Infectious Disease"/>
            <person name="Wu L."/>
            <person name="Ma J."/>
        </authorList>
    </citation>
    <scope>NUCLEOTIDE SEQUENCE [LARGE SCALE GENOMIC DNA]</scope>
    <source>
        <strain evidence="3">JCM 18531</strain>
    </source>
</reference>
<comment type="caution">
    <text evidence="2">The sequence shown here is derived from an EMBL/GenBank/DDBJ whole genome shotgun (WGS) entry which is preliminary data.</text>
</comment>
<dbReference type="Proteomes" id="UP001499974">
    <property type="component" value="Unassembled WGS sequence"/>
</dbReference>
<evidence type="ECO:0000313" key="2">
    <source>
        <dbReference type="EMBL" id="GAA4701704.1"/>
    </source>
</evidence>
<proteinExistence type="predicted"/>
<evidence type="ECO:0000256" key="1">
    <source>
        <dbReference type="SAM" id="Phobius"/>
    </source>
</evidence>
<protein>
    <submittedName>
        <fullName evidence="2">Uncharacterized protein</fullName>
    </submittedName>
</protein>